<dbReference type="EMBL" id="JAGTXO010000056">
    <property type="protein sequence ID" value="KAG8458167.1"/>
    <property type="molecule type" value="Genomic_DNA"/>
</dbReference>
<evidence type="ECO:0000256" key="1">
    <source>
        <dbReference type="SAM" id="MobiDB-lite"/>
    </source>
</evidence>
<dbReference type="Proteomes" id="UP000751190">
    <property type="component" value="Unassembled WGS sequence"/>
</dbReference>
<gene>
    <name evidence="2" type="ORF">KFE25_011698</name>
</gene>
<feature type="region of interest" description="Disordered" evidence="1">
    <location>
        <begin position="383"/>
        <end position="409"/>
    </location>
</feature>
<evidence type="ECO:0000313" key="3">
    <source>
        <dbReference type="Proteomes" id="UP000751190"/>
    </source>
</evidence>
<feature type="region of interest" description="Disordered" evidence="1">
    <location>
        <begin position="38"/>
        <end position="65"/>
    </location>
</feature>
<comment type="caution">
    <text evidence="2">The sequence shown here is derived from an EMBL/GenBank/DDBJ whole genome shotgun (WGS) entry which is preliminary data.</text>
</comment>
<feature type="region of interest" description="Disordered" evidence="1">
    <location>
        <begin position="483"/>
        <end position="508"/>
    </location>
</feature>
<proteinExistence type="predicted"/>
<feature type="region of interest" description="Disordered" evidence="1">
    <location>
        <begin position="1"/>
        <end position="25"/>
    </location>
</feature>
<organism evidence="2 3">
    <name type="scientific">Diacronema lutheri</name>
    <name type="common">Unicellular marine alga</name>
    <name type="synonym">Monochrysis lutheri</name>
    <dbReference type="NCBI Taxonomy" id="2081491"/>
    <lineage>
        <taxon>Eukaryota</taxon>
        <taxon>Haptista</taxon>
        <taxon>Haptophyta</taxon>
        <taxon>Pavlovophyceae</taxon>
        <taxon>Pavlovales</taxon>
        <taxon>Pavlovaceae</taxon>
        <taxon>Diacronema</taxon>
    </lineage>
</organism>
<dbReference type="AlphaFoldDB" id="A0A8J6C0T3"/>
<protein>
    <submittedName>
        <fullName evidence="2">Uncharacterized protein</fullName>
    </submittedName>
</protein>
<feature type="compositionally biased region" description="Polar residues" evidence="1">
    <location>
        <begin position="53"/>
        <end position="63"/>
    </location>
</feature>
<name>A0A8J6C0T3_DIALT</name>
<accession>A0A8J6C0T3</accession>
<reference evidence="2" key="1">
    <citation type="submission" date="2021-05" db="EMBL/GenBank/DDBJ databases">
        <title>The genome of the haptophyte Pavlova lutheri (Diacronema luteri, Pavlovales) - a model for lipid biosynthesis in eukaryotic algae.</title>
        <authorList>
            <person name="Hulatt C.J."/>
            <person name="Posewitz M.C."/>
        </authorList>
    </citation>
    <scope>NUCLEOTIDE SEQUENCE</scope>
    <source>
        <strain evidence="2">NIVA-4/92</strain>
    </source>
</reference>
<feature type="region of interest" description="Disordered" evidence="1">
    <location>
        <begin position="175"/>
        <end position="238"/>
    </location>
</feature>
<keyword evidence="3" id="KW-1185">Reference proteome</keyword>
<feature type="compositionally biased region" description="Basic and acidic residues" evidence="1">
    <location>
        <begin position="200"/>
        <end position="212"/>
    </location>
</feature>
<sequence length="508" mass="52062">MSRNPFSDGSERVASSGGAGPPPLRLYRSLAELENIQPSDILLDVDPDERSPDASSEAESVASTLGVEFDGVDGINVGEMGEMTPQDQEMLAQLVDQALQTIGEVDGGMKETGAGADGGWLAAAGAGGTSTAESDARGVAIDERAAFGANGAASLAVRGHRHDLAHECASEARATGATIEPDVPLGCSPAGAPDDGDDEEARRDGSSPHDADSSSCAQPSPRDPPASPEADKGPLGGLRLEAGFTPHFPLAGVASCDALVVTKRPVSVHARLLRKDTGELASDAPSLLLGVSLLYACGLEVEELPNAGSQPAIELIDPQACGGSRAEQGEARFKLKVNVLTSMRKGSFFRLALFPADPATCAAYPALSAQTATMKTLCKAPRAGVTPPPAGRGGTRAARQSGPSALPSPTCAALALSAGKRGAPTLPPRLDAMSPAELADMVAMQDRTISSLEQRNAQLLNALREKRAELAAQVCCGLSESASVGASSSHTDSHRKRGWQLRSAATGK</sequence>
<evidence type="ECO:0000313" key="2">
    <source>
        <dbReference type="EMBL" id="KAG8458167.1"/>
    </source>
</evidence>